<comment type="similarity">
    <text evidence="1">Belongs to the AfsR/DnrI/RedD regulatory family.</text>
</comment>
<organism evidence="7 8">
    <name type="scientific">Dactylosporangium salmoneum</name>
    <dbReference type="NCBI Taxonomy" id="53361"/>
    <lineage>
        <taxon>Bacteria</taxon>
        <taxon>Bacillati</taxon>
        <taxon>Actinomycetota</taxon>
        <taxon>Actinomycetes</taxon>
        <taxon>Micromonosporales</taxon>
        <taxon>Micromonosporaceae</taxon>
        <taxon>Dactylosporangium</taxon>
    </lineage>
</organism>
<evidence type="ECO:0000256" key="3">
    <source>
        <dbReference type="ARBA" id="ARBA00023125"/>
    </source>
</evidence>
<reference evidence="8" key="1">
    <citation type="journal article" date="2019" name="Int. J. Syst. Evol. Microbiol.">
        <title>The Global Catalogue of Microorganisms (GCM) 10K type strain sequencing project: providing services to taxonomists for standard genome sequencing and annotation.</title>
        <authorList>
            <consortium name="The Broad Institute Genomics Platform"/>
            <consortium name="The Broad Institute Genome Sequencing Center for Infectious Disease"/>
            <person name="Wu L."/>
            <person name="Ma J."/>
        </authorList>
    </citation>
    <scope>NUCLEOTIDE SEQUENCE [LARGE SCALE GENOMIC DNA]</scope>
    <source>
        <strain evidence="8">JCM 3272</strain>
    </source>
</reference>
<dbReference type="Pfam" id="PF03704">
    <property type="entry name" value="BTAD"/>
    <property type="match status" value="1"/>
</dbReference>
<evidence type="ECO:0000256" key="2">
    <source>
        <dbReference type="ARBA" id="ARBA00023015"/>
    </source>
</evidence>
<dbReference type="SUPFAM" id="SSF52540">
    <property type="entry name" value="P-loop containing nucleoside triphosphate hydrolases"/>
    <property type="match status" value="1"/>
</dbReference>
<dbReference type="InterPro" id="IPR011990">
    <property type="entry name" value="TPR-like_helical_dom_sf"/>
</dbReference>
<dbReference type="Gene3D" id="1.10.10.10">
    <property type="entry name" value="Winged helix-like DNA-binding domain superfamily/Winged helix DNA-binding domain"/>
    <property type="match status" value="1"/>
</dbReference>
<dbReference type="Gene3D" id="3.40.50.300">
    <property type="entry name" value="P-loop containing nucleotide triphosphate hydrolases"/>
    <property type="match status" value="1"/>
</dbReference>
<evidence type="ECO:0000313" key="8">
    <source>
        <dbReference type="Proteomes" id="UP001501444"/>
    </source>
</evidence>
<dbReference type="SUPFAM" id="SSF48452">
    <property type="entry name" value="TPR-like"/>
    <property type="match status" value="1"/>
</dbReference>
<dbReference type="InterPro" id="IPR051677">
    <property type="entry name" value="AfsR-DnrI-RedD_regulator"/>
</dbReference>
<dbReference type="Proteomes" id="UP001501444">
    <property type="component" value="Unassembled WGS sequence"/>
</dbReference>
<dbReference type="InterPro" id="IPR016032">
    <property type="entry name" value="Sig_transdc_resp-reg_C-effctor"/>
</dbReference>
<accession>A0ABP5TPY2</accession>
<dbReference type="SUPFAM" id="SSF46894">
    <property type="entry name" value="C-terminal effector domain of the bipartite response regulators"/>
    <property type="match status" value="1"/>
</dbReference>
<dbReference type="InterPro" id="IPR041664">
    <property type="entry name" value="AAA_16"/>
</dbReference>
<feature type="DNA-binding region" description="OmpR/PhoB-type" evidence="5">
    <location>
        <begin position="1"/>
        <end position="97"/>
    </location>
</feature>
<dbReference type="InterPro" id="IPR036388">
    <property type="entry name" value="WH-like_DNA-bd_sf"/>
</dbReference>
<dbReference type="RefSeq" id="WP_344614779.1">
    <property type="nucleotide sequence ID" value="NZ_BAAARV010000036.1"/>
</dbReference>
<comment type="caution">
    <text evidence="7">The sequence shown here is derived from an EMBL/GenBank/DDBJ whole genome shotgun (WGS) entry which is preliminary data.</text>
</comment>
<dbReference type="PANTHER" id="PTHR35807">
    <property type="entry name" value="TRANSCRIPTIONAL REGULATOR REDD-RELATED"/>
    <property type="match status" value="1"/>
</dbReference>
<dbReference type="Pfam" id="PF00486">
    <property type="entry name" value="Trans_reg_C"/>
    <property type="match status" value="1"/>
</dbReference>
<keyword evidence="2" id="KW-0805">Transcription regulation</keyword>
<feature type="domain" description="OmpR/PhoB-type" evidence="6">
    <location>
        <begin position="1"/>
        <end position="97"/>
    </location>
</feature>
<dbReference type="EMBL" id="BAAARV010000036">
    <property type="protein sequence ID" value="GAA2355924.1"/>
    <property type="molecule type" value="Genomic_DNA"/>
</dbReference>
<dbReference type="SMART" id="SM01043">
    <property type="entry name" value="BTAD"/>
    <property type="match status" value="1"/>
</dbReference>
<evidence type="ECO:0000256" key="4">
    <source>
        <dbReference type="ARBA" id="ARBA00023163"/>
    </source>
</evidence>
<keyword evidence="8" id="KW-1185">Reference proteome</keyword>
<name>A0ABP5TPY2_9ACTN</name>
<dbReference type="InterPro" id="IPR005158">
    <property type="entry name" value="BTAD"/>
</dbReference>
<dbReference type="InterPro" id="IPR003593">
    <property type="entry name" value="AAA+_ATPase"/>
</dbReference>
<dbReference type="PANTHER" id="PTHR35807:SF1">
    <property type="entry name" value="TRANSCRIPTIONAL REGULATOR REDD"/>
    <property type="match status" value="1"/>
</dbReference>
<dbReference type="Gene3D" id="1.25.40.10">
    <property type="entry name" value="Tetratricopeptide repeat domain"/>
    <property type="match status" value="2"/>
</dbReference>
<keyword evidence="4" id="KW-0804">Transcription</keyword>
<evidence type="ECO:0000256" key="1">
    <source>
        <dbReference type="ARBA" id="ARBA00005820"/>
    </source>
</evidence>
<sequence>MRFRVLGPLEVRTADGDRLDVGSAKLRTLLTLLLADAGRVVPIYRILDTLWGDAPPTSATGTVQSYVSNLRRLLDPGRAAGGVSSIVNRAPGYLIAADPAEVDLLRLPVLVEEGGRRLDEDEPAQAEGLLSEAVALWRGEPLADLPDDVTVTAERARLAELHLLARERQAVARIRLGRADEAVADLEQLVTAYPLRERLWARLVEALYRSGRQADALDSFRLCARTLRDELGIDPGPELRALEQAVLRQDVALVAVPPHRKPERPAAATPDEPDGRALVGRRGERARLRAALGDVTRGNGAVVVLEGEAGIGKTRLAEAAAALAGAQGWRTVWSRCADDAGVPALWPWSQVLDRLGGGVLTAPVDSDPDQSAFALFQDLRRRLAESAAQAPLLVVLDDVQAADATSLHLLALLGRHLDDMRVLVVATVRTIGEELAPVVVECLTALARAPRAQRLQLGGLGEGDVADLIAARFGDGPDSGAGLPHDTLVKEVHARTDGNPFFVVELVELLRSERQLDVAGVPLPPSVRDVLQRRLARLPEATVELLRLAAVVGRDVDLPLLEASAEMGAEQVITLLEPAVASRVLLEDDVTWQWRFSHALVRETLVAGLSRVQAARLHAVVAGVLENRAGGRPVDVERLAHHSFHAVPVLGTAPARRYTAAAAAAARSRLAHSEAAAHTRRALSLLGAGAAGDRHDLLVALAEDLLRSGRLQEAHDVVAEALAIARQLDDHDRLAEAASVWGGVTLWNWRPYGYVDEGLVGLLETLVGRAGEADPTLLARLLGALGVELAYSDRRGEGVEYAIRAVELSRRIGDPALLGRTLNNYGLVAWGLPDRVTRRMAAADEAIALSGRELPLRTEFFARLHRGPLRLHLGDAAGFAADLAAATRLGARLTGPEVRPHLLYQETGRAMLTGAWDEAEQLAAQAHDHYRATSMWGAQCCRALHEFTFRRRDGRLADVLDLLVDGGDLDVPLLQAVAVLAVAEAGDRDEARRLRRRWPEVTPQDWTTDSFLAVRGWLALALDGDLAAAYRELLPYRGRQIVVGTATSCWGSYDAVLARLAAAQGDPAAAAAHWSDAARAGEQVGSGWQVELARQAGGTGTTAGGGPRPV</sequence>
<dbReference type="SMART" id="SM00382">
    <property type="entry name" value="AAA"/>
    <property type="match status" value="1"/>
</dbReference>
<evidence type="ECO:0000313" key="7">
    <source>
        <dbReference type="EMBL" id="GAA2355924.1"/>
    </source>
</evidence>
<dbReference type="SMART" id="SM00862">
    <property type="entry name" value="Trans_reg_C"/>
    <property type="match status" value="1"/>
</dbReference>
<evidence type="ECO:0000256" key="5">
    <source>
        <dbReference type="PROSITE-ProRule" id="PRU01091"/>
    </source>
</evidence>
<dbReference type="PROSITE" id="PS51755">
    <property type="entry name" value="OMPR_PHOB"/>
    <property type="match status" value="1"/>
</dbReference>
<dbReference type="CDD" id="cd15831">
    <property type="entry name" value="BTAD"/>
    <property type="match status" value="1"/>
</dbReference>
<gene>
    <name evidence="7" type="ORF">GCM10010170_048570</name>
</gene>
<keyword evidence="3 5" id="KW-0238">DNA-binding</keyword>
<proteinExistence type="inferred from homology"/>
<dbReference type="Pfam" id="PF13191">
    <property type="entry name" value="AAA_16"/>
    <property type="match status" value="1"/>
</dbReference>
<dbReference type="InterPro" id="IPR001867">
    <property type="entry name" value="OmpR/PhoB-type_DNA-bd"/>
</dbReference>
<dbReference type="InterPro" id="IPR027417">
    <property type="entry name" value="P-loop_NTPase"/>
</dbReference>
<protein>
    <recommendedName>
        <fullName evidence="6">OmpR/PhoB-type domain-containing protein</fullName>
    </recommendedName>
</protein>
<evidence type="ECO:0000259" key="6">
    <source>
        <dbReference type="PROSITE" id="PS51755"/>
    </source>
</evidence>